<accession>G4ZVM2</accession>
<keyword evidence="2" id="KW-1185">Reference proteome</keyword>
<dbReference type="Proteomes" id="UP000002640">
    <property type="component" value="Unassembled WGS sequence"/>
</dbReference>
<evidence type="ECO:0000313" key="2">
    <source>
        <dbReference type="Proteomes" id="UP000002640"/>
    </source>
</evidence>
<gene>
    <name evidence="1" type="ORF">PHYSODRAFT_517530</name>
</gene>
<dbReference type="Gene3D" id="3.40.50.1820">
    <property type="entry name" value="alpha/beta hydrolase"/>
    <property type="match status" value="1"/>
</dbReference>
<dbReference type="KEGG" id="psoj:PHYSODRAFT_517530"/>
<name>G4ZVM2_PHYSP</name>
<dbReference type="InterPro" id="IPR029058">
    <property type="entry name" value="AB_hydrolase_fold"/>
</dbReference>
<dbReference type="RefSeq" id="XP_009532594.1">
    <property type="nucleotide sequence ID" value="XM_009534299.1"/>
</dbReference>
<sequence>WTDDSLQQKFCDRALMLSDTSDADLGMITDTVVVTHSMAGVVMSMALATGKCSFGEGASWVALSSPIQGSLAADHLQDFCTGGKSDFVAGMMEIIGKCPMPASHQSLMYYKGKYASKKLNAAYELAQEVYRGNVSAAMCSDNPHGIFSVYQAFMLISAKRVPHKSPEKNDGLGEFQSCVMGLDESKFGKHYKDTFYTFSTSKLQIVYRPELNHADTVFLTGDGYFKDSQKPVKWFKCLL</sequence>
<dbReference type="PANTHER" id="PTHR22538">
    <property type="entry name" value="CILIA- AND FLAGELLA-ASSOCIATED PROTEIN 74"/>
    <property type="match status" value="1"/>
</dbReference>
<dbReference type="InParanoid" id="G4ZVM2"/>
<dbReference type="PANTHER" id="PTHR22538:SF1">
    <property type="entry name" value="VWFD DOMAIN-CONTAINING PROTEIN"/>
    <property type="match status" value="1"/>
</dbReference>
<protein>
    <submittedName>
        <fullName evidence="1">Uncharacterized protein</fullName>
    </submittedName>
</protein>
<dbReference type="OMA" id="FYAADIN"/>
<evidence type="ECO:0000313" key="1">
    <source>
        <dbReference type="EMBL" id="EGZ12261.1"/>
    </source>
</evidence>
<proteinExistence type="predicted"/>
<feature type="non-terminal residue" evidence="1">
    <location>
        <position position="1"/>
    </location>
</feature>
<organism evidence="1 2">
    <name type="scientific">Phytophthora sojae (strain P6497)</name>
    <name type="common">Soybean stem and root rot agent</name>
    <name type="synonym">Phytophthora megasperma f. sp. glycines</name>
    <dbReference type="NCBI Taxonomy" id="1094619"/>
    <lineage>
        <taxon>Eukaryota</taxon>
        <taxon>Sar</taxon>
        <taxon>Stramenopiles</taxon>
        <taxon>Oomycota</taxon>
        <taxon>Peronosporomycetes</taxon>
        <taxon>Peronosporales</taxon>
        <taxon>Peronosporaceae</taxon>
        <taxon>Phytophthora</taxon>
    </lineage>
</organism>
<dbReference type="AlphaFoldDB" id="G4ZVM2"/>
<dbReference type="EMBL" id="JH159157">
    <property type="protein sequence ID" value="EGZ12261.1"/>
    <property type="molecule type" value="Genomic_DNA"/>
</dbReference>
<dbReference type="GeneID" id="20659934"/>
<reference evidence="1 2" key="1">
    <citation type="journal article" date="2006" name="Science">
        <title>Phytophthora genome sequences uncover evolutionary origins and mechanisms of pathogenesis.</title>
        <authorList>
            <person name="Tyler B.M."/>
            <person name="Tripathy S."/>
            <person name="Zhang X."/>
            <person name="Dehal P."/>
            <person name="Jiang R.H."/>
            <person name="Aerts A."/>
            <person name="Arredondo F.D."/>
            <person name="Baxter L."/>
            <person name="Bensasson D."/>
            <person name="Beynon J.L."/>
            <person name="Chapman J."/>
            <person name="Damasceno C.M."/>
            <person name="Dorrance A.E."/>
            <person name="Dou D."/>
            <person name="Dickerman A.W."/>
            <person name="Dubchak I.L."/>
            <person name="Garbelotto M."/>
            <person name="Gijzen M."/>
            <person name="Gordon S.G."/>
            <person name="Govers F."/>
            <person name="Grunwald N.J."/>
            <person name="Huang W."/>
            <person name="Ivors K.L."/>
            <person name="Jones R.W."/>
            <person name="Kamoun S."/>
            <person name="Krampis K."/>
            <person name="Lamour K.H."/>
            <person name="Lee M.K."/>
            <person name="McDonald W.H."/>
            <person name="Medina M."/>
            <person name="Meijer H.J."/>
            <person name="Nordberg E.K."/>
            <person name="Maclean D.J."/>
            <person name="Ospina-Giraldo M.D."/>
            <person name="Morris P.F."/>
            <person name="Phuntumart V."/>
            <person name="Putnam N.H."/>
            <person name="Rash S."/>
            <person name="Rose J.K."/>
            <person name="Sakihama Y."/>
            <person name="Salamov A.A."/>
            <person name="Savidor A."/>
            <person name="Scheuring C.F."/>
            <person name="Smith B.M."/>
            <person name="Sobral B.W."/>
            <person name="Terry A."/>
            <person name="Torto-Alalibo T.A."/>
            <person name="Win J."/>
            <person name="Xu Z."/>
            <person name="Zhang H."/>
            <person name="Grigoriev I.V."/>
            <person name="Rokhsar D.S."/>
            <person name="Boore J.L."/>
        </authorList>
    </citation>
    <scope>NUCLEOTIDE SEQUENCE [LARGE SCALE GENOMIC DNA]</scope>
    <source>
        <strain evidence="1 2">P6497</strain>
    </source>
</reference>